<keyword evidence="2" id="KW-0238">DNA-binding</keyword>
<protein>
    <submittedName>
        <fullName evidence="6">9939_t:CDS:1</fullName>
    </submittedName>
</protein>
<dbReference type="Proteomes" id="UP000789901">
    <property type="component" value="Unassembled WGS sequence"/>
</dbReference>
<comment type="similarity">
    <text evidence="1">Belongs to the helicase family. RecQ subfamily.</text>
</comment>
<feature type="non-terminal residue" evidence="6">
    <location>
        <position position="461"/>
    </location>
</feature>
<accession>A0ABN7WXS2</accession>
<dbReference type="Gene3D" id="3.40.50.300">
    <property type="entry name" value="P-loop containing nucleotide triphosphate hydrolases"/>
    <property type="match status" value="1"/>
</dbReference>
<proteinExistence type="inferred from homology"/>
<dbReference type="InterPro" id="IPR011545">
    <property type="entry name" value="DEAD/DEAH_box_helicase_dom"/>
</dbReference>
<name>A0ABN7WXS2_GIGMA</name>
<comment type="caution">
    <text evidence="6">The sequence shown here is derived from an EMBL/GenBank/DDBJ whole genome shotgun (WGS) entry which is preliminary data.</text>
</comment>
<evidence type="ECO:0000313" key="6">
    <source>
        <dbReference type="EMBL" id="CAG8843076.1"/>
    </source>
</evidence>
<dbReference type="EMBL" id="CAJVQB010071187">
    <property type="protein sequence ID" value="CAG8843076.1"/>
    <property type="molecule type" value="Genomic_DNA"/>
</dbReference>
<reference evidence="6 7" key="1">
    <citation type="submission" date="2021-06" db="EMBL/GenBank/DDBJ databases">
        <authorList>
            <person name="Kallberg Y."/>
            <person name="Tangrot J."/>
            <person name="Rosling A."/>
        </authorList>
    </citation>
    <scope>NUCLEOTIDE SEQUENCE [LARGE SCALE GENOMIC DNA]</scope>
    <source>
        <strain evidence="6 7">120-4 pot B 10/14</strain>
    </source>
</reference>
<keyword evidence="4" id="KW-0539">Nucleus</keyword>
<dbReference type="SMART" id="SM00487">
    <property type="entry name" value="DEXDc"/>
    <property type="match status" value="1"/>
</dbReference>
<dbReference type="SUPFAM" id="SSF52540">
    <property type="entry name" value="P-loop containing nucleoside triphosphate hydrolases"/>
    <property type="match status" value="1"/>
</dbReference>
<evidence type="ECO:0000256" key="2">
    <source>
        <dbReference type="ARBA" id="ARBA00023125"/>
    </source>
</evidence>
<keyword evidence="7" id="KW-1185">Reference proteome</keyword>
<sequence length="461" mass="53028">FAHKPIVGYYVVEKLRTYQNKNKKTIIVSKGNYNRSSQQMEHEALKAIINDITPTLEKFQMLLEIGIDEDLNSNKTLEEQRVVYKICADLKHKAKLIRTKIEPNLKMVSKNECDELNEAINHIKLNYTDKKTNYPKLYSARHALAVLHNNYGLIEVLKITRQATQKNELRGFDYSQDLVPYRKHIKDQIKTYQFKPSFADLIPNWATFIKCEGYYSFPKRFPNGLCILCSFYFNNDLLSQIPNELYHLNLAKALLDKSSLIKTNPLNTILPETGSGKTLIYAVASILFEGLTVIFSPLKSLMEDQLRELINVNIPTMVLYTSSLQPPNIQSQIFGELSAKMIKILLITGEKYVENIKLRSMLQNLSISYKIQFVIDEAHCINQLERLKSDFSNVPVLLLTAMCSQIIAQKIMTSLNRFDFNIIRNISLHRTEILLEVIPKPSKLEKLLEKICKSLDTITSG</sequence>
<dbReference type="Pfam" id="PF00270">
    <property type="entry name" value="DEAD"/>
    <property type="match status" value="1"/>
</dbReference>
<evidence type="ECO:0000256" key="1">
    <source>
        <dbReference type="ARBA" id="ARBA00005446"/>
    </source>
</evidence>
<organism evidence="6 7">
    <name type="scientific">Gigaspora margarita</name>
    <dbReference type="NCBI Taxonomy" id="4874"/>
    <lineage>
        <taxon>Eukaryota</taxon>
        <taxon>Fungi</taxon>
        <taxon>Fungi incertae sedis</taxon>
        <taxon>Mucoromycota</taxon>
        <taxon>Glomeromycotina</taxon>
        <taxon>Glomeromycetes</taxon>
        <taxon>Diversisporales</taxon>
        <taxon>Gigasporaceae</taxon>
        <taxon>Gigaspora</taxon>
    </lineage>
</organism>
<dbReference type="PANTHER" id="PTHR13710">
    <property type="entry name" value="DNA HELICASE RECQ FAMILY MEMBER"/>
    <property type="match status" value="1"/>
</dbReference>
<gene>
    <name evidence="6" type="ORF">GMARGA_LOCUS36341</name>
</gene>
<evidence type="ECO:0000259" key="5">
    <source>
        <dbReference type="PROSITE" id="PS51192"/>
    </source>
</evidence>
<feature type="non-terminal residue" evidence="6">
    <location>
        <position position="1"/>
    </location>
</feature>
<feature type="domain" description="Helicase ATP-binding" evidence="5">
    <location>
        <begin position="258"/>
        <end position="421"/>
    </location>
</feature>
<dbReference type="PROSITE" id="PS51192">
    <property type="entry name" value="HELICASE_ATP_BIND_1"/>
    <property type="match status" value="1"/>
</dbReference>
<dbReference type="InterPro" id="IPR014001">
    <property type="entry name" value="Helicase_ATP-bd"/>
</dbReference>
<dbReference type="InterPro" id="IPR027417">
    <property type="entry name" value="P-loop_NTPase"/>
</dbReference>
<evidence type="ECO:0000313" key="7">
    <source>
        <dbReference type="Proteomes" id="UP000789901"/>
    </source>
</evidence>
<dbReference type="PANTHER" id="PTHR13710:SF153">
    <property type="entry name" value="RECQ-LIKE DNA HELICASE BLM"/>
    <property type="match status" value="1"/>
</dbReference>
<evidence type="ECO:0000256" key="3">
    <source>
        <dbReference type="ARBA" id="ARBA00023235"/>
    </source>
</evidence>
<keyword evidence="3" id="KW-0413">Isomerase</keyword>
<evidence type="ECO:0000256" key="4">
    <source>
        <dbReference type="ARBA" id="ARBA00023242"/>
    </source>
</evidence>